<evidence type="ECO:0000313" key="6">
    <source>
        <dbReference type="Proteomes" id="UP000245137"/>
    </source>
</evidence>
<accession>A0A2U1SME9</accession>
<dbReference type="GO" id="GO:0003677">
    <property type="term" value="F:DNA binding"/>
    <property type="evidence" value="ECO:0007669"/>
    <property type="project" value="InterPro"/>
</dbReference>
<keyword evidence="1" id="KW-0175">Coiled coil</keyword>
<evidence type="ECO:0000313" key="5">
    <source>
        <dbReference type="EMBL" id="TRL33084.1"/>
    </source>
</evidence>
<dbReference type="PANTHER" id="PTHR30437">
    <property type="entry name" value="TRANSCRIPTION ELONGATION FACTOR GREA"/>
    <property type="match status" value="1"/>
</dbReference>
<dbReference type="Pfam" id="PF01272">
    <property type="entry name" value="GreA_GreB"/>
    <property type="match status" value="1"/>
</dbReference>
<evidence type="ECO:0000259" key="3">
    <source>
        <dbReference type="Pfam" id="PF01272"/>
    </source>
</evidence>
<proteinExistence type="predicted"/>
<feature type="coiled-coil region" evidence="1">
    <location>
        <begin position="35"/>
        <end position="62"/>
    </location>
</feature>
<dbReference type="PANTHER" id="PTHR30437:SF6">
    <property type="entry name" value="TRANSCRIPTION ELONGATION FACTOR GREB"/>
    <property type="match status" value="1"/>
</dbReference>
<sequence length="155" mass="17183">MSSAFTKEQDDDELRMELPDRPISPHRNLVTPEGFALIEAELARLHKELEAAQAQDDKAAAARAARDFRYWSARRASAEIVRPIPDHEQARFGHRIVIEDESGKRQSFRLVGEDEADPAKGLIPYVAPLAKALLGKSVGDGVEVIHHSARIVEIG</sequence>
<dbReference type="Gene3D" id="3.10.50.30">
    <property type="entry name" value="Transcription elongation factor, GreA/GreB, C-terminal domain"/>
    <property type="match status" value="1"/>
</dbReference>
<reference evidence="4" key="2">
    <citation type="submission" date="2018-02" db="EMBL/GenBank/DDBJ databases">
        <authorList>
            <person name="Cohen D.B."/>
            <person name="Kent A.D."/>
        </authorList>
    </citation>
    <scope>NUCLEOTIDE SEQUENCE</scope>
    <source>
        <strain evidence="4">DSM 17706</strain>
    </source>
</reference>
<evidence type="ECO:0000256" key="2">
    <source>
        <dbReference type="SAM" id="MobiDB-lite"/>
    </source>
</evidence>
<dbReference type="SUPFAM" id="SSF54534">
    <property type="entry name" value="FKBP-like"/>
    <property type="match status" value="1"/>
</dbReference>
<dbReference type="Proteomes" id="UP000245137">
    <property type="component" value="Unassembled WGS sequence"/>
</dbReference>
<keyword evidence="4" id="KW-0251">Elongation factor</keyword>
<organism evidence="4 6">
    <name type="scientific">Methylosinus sporium</name>
    <dbReference type="NCBI Taxonomy" id="428"/>
    <lineage>
        <taxon>Bacteria</taxon>
        <taxon>Pseudomonadati</taxon>
        <taxon>Pseudomonadota</taxon>
        <taxon>Alphaproteobacteria</taxon>
        <taxon>Hyphomicrobiales</taxon>
        <taxon>Methylocystaceae</taxon>
        <taxon>Methylosinus</taxon>
    </lineage>
</organism>
<comment type="caution">
    <text evidence="4">The sequence shown here is derived from an EMBL/GenBank/DDBJ whole genome shotgun (WGS) entry which is preliminary data.</text>
</comment>
<reference evidence="5 7" key="3">
    <citation type="submission" date="2019-07" db="EMBL/GenBank/DDBJ databases">
        <title>Ln-dependent methylotrophs.</title>
        <authorList>
            <person name="Tani A."/>
        </authorList>
    </citation>
    <scope>NUCLEOTIDE SEQUENCE [LARGE SCALE GENOMIC DNA]</scope>
    <source>
        <strain evidence="5 7">SM89A</strain>
    </source>
</reference>
<dbReference type="EMBL" id="VJMF01000043">
    <property type="protein sequence ID" value="TRL33084.1"/>
    <property type="molecule type" value="Genomic_DNA"/>
</dbReference>
<dbReference type="InterPro" id="IPR001437">
    <property type="entry name" value="Tscrpt_elong_fac_GreA/B_C"/>
</dbReference>
<feature type="region of interest" description="Disordered" evidence="2">
    <location>
        <begin position="1"/>
        <end position="27"/>
    </location>
</feature>
<dbReference type="InterPro" id="IPR023459">
    <property type="entry name" value="Tscrpt_elong_fac_GreA/B_fam"/>
</dbReference>
<dbReference type="RefSeq" id="WP_108918309.1">
    <property type="nucleotide sequence ID" value="NZ_BGJY01000010.1"/>
</dbReference>
<dbReference type="EMBL" id="PUIV01000036">
    <property type="protein sequence ID" value="PWB92791.1"/>
    <property type="molecule type" value="Genomic_DNA"/>
</dbReference>
<name>A0A2U1SME9_METSR</name>
<feature type="domain" description="Transcription elongation factor GreA/GreB C-terminal" evidence="3">
    <location>
        <begin position="87"/>
        <end position="148"/>
    </location>
</feature>
<dbReference type="GO" id="GO:0006354">
    <property type="term" value="P:DNA-templated transcription elongation"/>
    <property type="evidence" value="ECO:0007669"/>
    <property type="project" value="TreeGrafter"/>
</dbReference>
<dbReference type="GO" id="GO:0070063">
    <property type="term" value="F:RNA polymerase binding"/>
    <property type="evidence" value="ECO:0007669"/>
    <property type="project" value="InterPro"/>
</dbReference>
<evidence type="ECO:0000256" key="1">
    <source>
        <dbReference type="SAM" id="Coils"/>
    </source>
</evidence>
<protein>
    <submittedName>
        <fullName evidence="4 5">Transcription elongation factor</fullName>
    </submittedName>
</protein>
<keyword evidence="4" id="KW-0648">Protein biosynthesis</keyword>
<dbReference type="Proteomes" id="UP000316781">
    <property type="component" value="Unassembled WGS sequence"/>
</dbReference>
<dbReference type="NCBIfam" id="NF004973">
    <property type="entry name" value="PRK06342.1"/>
    <property type="match status" value="1"/>
</dbReference>
<evidence type="ECO:0000313" key="7">
    <source>
        <dbReference type="Proteomes" id="UP000316781"/>
    </source>
</evidence>
<dbReference type="GO" id="GO:0003746">
    <property type="term" value="F:translation elongation factor activity"/>
    <property type="evidence" value="ECO:0007669"/>
    <property type="project" value="UniProtKB-KW"/>
</dbReference>
<dbReference type="OrthoDB" id="8537952at2"/>
<dbReference type="InterPro" id="IPR036953">
    <property type="entry name" value="GreA/GreB_C_sf"/>
</dbReference>
<evidence type="ECO:0000313" key="4">
    <source>
        <dbReference type="EMBL" id="PWB92791.1"/>
    </source>
</evidence>
<gene>
    <name evidence="5" type="primary">greA</name>
    <name evidence="4" type="ORF">C5689_16275</name>
    <name evidence="5" type="ORF">FM996_11405</name>
</gene>
<reference evidence="4 6" key="1">
    <citation type="journal article" date="2018" name="Appl. Microbiol. Biotechnol.">
        <title>Co-cultivation of the strictly anaerobic methanogen Methanosarcina barkeri with aerobic methanotrophs in an oxygen-limited membrane bioreactor.</title>
        <authorList>
            <person name="In 't Zandt M.H."/>
            <person name="van den Bosch T.J.M."/>
            <person name="Rijkers R."/>
            <person name="van Kessel M.A.H.J."/>
            <person name="Jetten M.S.M."/>
            <person name="Welte C.U."/>
        </authorList>
    </citation>
    <scope>NUCLEOTIDE SEQUENCE [LARGE SCALE GENOMIC DNA]</scope>
    <source>
        <strain evidence="4 6">DSM 17706</strain>
    </source>
</reference>
<keyword evidence="6" id="KW-1185">Reference proteome</keyword>
<dbReference type="AlphaFoldDB" id="A0A2U1SME9"/>
<dbReference type="GO" id="GO:0032784">
    <property type="term" value="P:regulation of DNA-templated transcription elongation"/>
    <property type="evidence" value="ECO:0007669"/>
    <property type="project" value="InterPro"/>
</dbReference>